<keyword evidence="2" id="KW-1185">Reference proteome</keyword>
<protein>
    <submittedName>
        <fullName evidence="1">29644_t:CDS:1</fullName>
    </submittedName>
</protein>
<reference evidence="1" key="1">
    <citation type="submission" date="2021-06" db="EMBL/GenBank/DDBJ databases">
        <authorList>
            <person name="Kallberg Y."/>
            <person name="Tangrot J."/>
            <person name="Rosling A."/>
        </authorList>
    </citation>
    <scope>NUCLEOTIDE SEQUENCE</scope>
    <source>
        <strain evidence="1">MA461A</strain>
    </source>
</reference>
<evidence type="ECO:0000313" key="2">
    <source>
        <dbReference type="Proteomes" id="UP000789920"/>
    </source>
</evidence>
<dbReference type="EMBL" id="CAJVQC010020584">
    <property type="protein sequence ID" value="CAG8709023.1"/>
    <property type="molecule type" value="Genomic_DNA"/>
</dbReference>
<sequence>MSEGVSDTNIDDNQSKNDGDSTKTKRKKYEDYLETQLKAYILRLKTDDISTHVGVEPNSIDHKQWSTFLKTVKTTSEELKRRAELTYVGVLFSQTYKVMQKSKERIFKDDKGKKEWIKIILTNSIPDDTSNTQIGRSKQAYEHITDLISKLESQGITIEIWYPLLYKA</sequence>
<comment type="caution">
    <text evidence="1">The sequence shown here is derived from an EMBL/GenBank/DDBJ whole genome shotgun (WGS) entry which is preliminary data.</text>
</comment>
<name>A0ACA9PH18_9GLOM</name>
<gene>
    <name evidence="1" type="ORF">RPERSI_LOCUS10410</name>
</gene>
<dbReference type="Proteomes" id="UP000789920">
    <property type="component" value="Unassembled WGS sequence"/>
</dbReference>
<proteinExistence type="predicted"/>
<organism evidence="1 2">
    <name type="scientific">Racocetra persica</name>
    <dbReference type="NCBI Taxonomy" id="160502"/>
    <lineage>
        <taxon>Eukaryota</taxon>
        <taxon>Fungi</taxon>
        <taxon>Fungi incertae sedis</taxon>
        <taxon>Mucoromycota</taxon>
        <taxon>Glomeromycotina</taxon>
        <taxon>Glomeromycetes</taxon>
        <taxon>Diversisporales</taxon>
        <taxon>Gigasporaceae</taxon>
        <taxon>Racocetra</taxon>
    </lineage>
</organism>
<feature type="non-terminal residue" evidence="1">
    <location>
        <position position="168"/>
    </location>
</feature>
<evidence type="ECO:0000313" key="1">
    <source>
        <dbReference type="EMBL" id="CAG8709023.1"/>
    </source>
</evidence>
<accession>A0ACA9PH18</accession>